<reference evidence="11 12" key="1">
    <citation type="submission" date="2024-06" db="EMBL/GenBank/DDBJ databases">
        <title>Genomic Encyclopedia of Type Strains, Phase IV (KMG-IV): sequencing the most valuable type-strain genomes for metagenomic binning, comparative biology and taxonomic classification.</title>
        <authorList>
            <person name="Goeker M."/>
        </authorList>
    </citation>
    <scope>NUCLEOTIDE SEQUENCE [LARGE SCALE GENOMIC DNA]</scope>
    <source>
        <strain evidence="11 12">DSM 26128</strain>
    </source>
</reference>
<evidence type="ECO:0000256" key="5">
    <source>
        <dbReference type="ARBA" id="ARBA00022705"/>
    </source>
</evidence>
<dbReference type="InterPro" id="IPR008921">
    <property type="entry name" value="DNA_pol3_clamp-load_cplx_C"/>
</dbReference>
<dbReference type="Gene3D" id="1.10.8.60">
    <property type="match status" value="1"/>
</dbReference>
<evidence type="ECO:0000313" key="12">
    <source>
        <dbReference type="Proteomes" id="UP001549099"/>
    </source>
</evidence>
<dbReference type="RefSeq" id="WP_354195166.1">
    <property type="nucleotide sequence ID" value="NZ_JBEPLW010000002.1"/>
</dbReference>
<evidence type="ECO:0000256" key="1">
    <source>
        <dbReference type="ARBA" id="ARBA00012417"/>
    </source>
</evidence>
<evidence type="ECO:0000256" key="3">
    <source>
        <dbReference type="ARBA" id="ARBA00022679"/>
    </source>
</evidence>
<evidence type="ECO:0000256" key="2">
    <source>
        <dbReference type="ARBA" id="ARBA00017703"/>
    </source>
</evidence>
<keyword evidence="3 11" id="KW-0808">Transferase</keyword>
<organism evidence="11 12">
    <name type="scientific">Bhargavaea ullalensis</name>
    <dbReference type="NCBI Taxonomy" id="1265685"/>
    <lineage>
        <taxon>Bacteria</taxon>
        <taxon>Bacillati</taxon>
        <taxon>Bacillota</taxon>
        <taxon>Bacilli</taxon>
        <taxon>Bacillales</taxon>
        <taxon>Caryophanaceae</taxon>
        <taxon>Bhargavaea</taxon>
    </lineage>
</organism>
<dbReference type="InterPro" id="IPR027417">
    <property type="entry name" value="P-loop_NTPase"/>
</dbReference>
<dbReference type="EMBL" id="JBEPLW010000002">
    <property type="protein sequence ID" value="MET3574713.1"/>
    <property type="molecule type" value="Genomic_DNA"/>
</dbReference>
<dbReference type="EC" id="2.7.7.7" evidence="1"/>
<evidence type="ECO:0000256" key="8">
    <source>
        <dbReference type="ARBA" id="ARBA00049244"/>
    </source>
</evidence>
<comment type="similarity">
    <text evidence="7">Belongs to the DNA polymerase HolA subunit family.</text>
</comment>
<dbReference type="InterPro" id="IPR048466">
    <property type="entry name" value="DNA_pol3_delta-like_C"/>
</dbReference>
<evidence type="ECO:0000256" key="7">
    <source>
        <dbReference type="ARBA" id="ARBA00034754"/>
    </source>
</evidence>
<evidence type="ECO:0000259" key="10">
    <source>
        <dbReference type="Pfam" id="PF21694"/>
    </source>
</evidence>
<dbReference type="GO" id="GO:0003887">
    <property type="term" value="F:DNA-directed DNA polymerase activity"/>
    <property type="evidence" value="ECO:0007669"/>
    <property type="project" value="UniProtKB-EC"/>
</dbReference>
<name>A0ABV2G8V7_9BACL</name>
<evidence type="ECO:0000256" key="6">
    <source>
        <dbReference type="ARBA" id="ARBA00022932"/>
    </source>
</evidence>
<gene>
    <name evidence="11" type="ORF">ABID49_000595</name>
</gene>
<proteinExistence type="inferred from homology"/>
<dbReference type="PANTHER" id="PTHR34388:SF1">
    <property type="entry name" value="DNA POLYMERASE III SUBUNIT DELTA"/>
    <property type="match status" value="1"/>
</dbReference>
<evidence type="ECO:0000259" key="9">
    <source>
        <dbReference type="Pfam" id="PF06144"/>
    </source>
</evidence>
<dbReference type="NCBIfam" id="TIGR01128">
    <property type="entry name" value="holA"/>
    <property type="match status" value="1"/>
</dbReference>
<dbReference type="SUPFAM" id="SSF48019">
    <property type="entry name" value="post-AAA+ oligomerization domain-like"/>
    <property type="match status" value="1"/>
</dbReference>
<dbReference type="Proteomes" id="UP001549099">
    <property type="component" value="Unassembled WGS sequence"/>
</dbReference>
<comment type="caution">
    <text evidence="11">The sequence shown here is derived from an EMBL/GenBank/DDBJ whole genome shotgun (WGS) entry which is preliminary data.</text>
</comment>
<dbReference type="InterPro" id="IPR010372">
    <property type="entry name" value="DNA_pol3_delta_N"/>
</dbReference>
<dbReference type="SUPFAM" id="SSF52540">
    <property type="entry name" value="P-loop containing nucleoside triphosphate hydrolases"/>
    <property type="match status" value="1"/>
</dbReference>
<accession>A0ABV2G8V7</accession>
<dbReference type="Pfam" id="PF06144">
    <property type="entry name" value="DNA_pol3_delta"/>
    <property type="match status" value="1"/>
</dbReference>
<sequence>MITEQWRKIAEGRLSPVYLISGTEMYFFDETIRRLKEALPDAATSELSVFDLDETPVEAVIEEADTVPFFSDRKLLIAKNANFLRAADKSREKVVHDLDRLANWLEHPPESAVTLFLAPYEKLDARKKIVKQFKKQAVCLEAEPLKPHDIETWVKQEAARQGSRITDAAVRTFISRAGEDLLKLGTEMEKLDLYAGEGHEIGEETVNLLIPKTPEDDAFKLLDAYIGGRTGEALSIYRDLLRNREEPIRLNALLANQVRLMIQVGVLKRKGYQQPQIAKQLKVHPYRVKLILENRRMADEAGLLQVLSRLAEADLRLKTVSGNRERVLELVLLHPVTG</sequence>
<protein>
    <recommendedName>
        <fullName evidence="2">DNA polymerase III subunit delta</fullName>
        <ecNumber evidence="1">2.7.7.7</ecNumber>
    </recommendedName>
</protein>
<feature type="domain" description="DNA polymerase III delta N-terminal" evidence="9">
    <location>
        <begin position="18"/>
        <end position="142"/>
    </location>
</feature>
<evidence type="ECO:0000313" key="11">
    <source>
        <dbReference type="EMBL" id="MET3574713.1"/>
    </source>
</evidence>
<feature type="domain" description="DNA polymerase III delta subunit-like C-terminal" evidence="10">
    <location>
        <begin position="215"/>
        <end position="333"/>
    </location>
</feature>
<evidence type="ECO:0000256" key="4">
    <source>
        <dbReference type="ARBA" id="ARBA00022695"/>
    </source>
</evidence>
<dbReference type="Gene3D" id="1.20.272.10">
    <property type="match status" value="1"/>
</dbReference>
<comment type="catalytic activity">
    <reaction evidence="8">
        <text>DNA(n) + a 2'-deoxyribonucleoside 5'-triphosphate = DNA(n+1) + diphosphate</text>
        <dbReference type="Rhea" id="RHEA:22508"/>
        <dbReference type="Rhea" id="RHEA-COMP:17339"/>
        <dbReference type="Rhea" id="RHEA-COMP:17340"/>
        <dbReference type="ChEBI" id="CHEBI:33019"/>
        <dbReference type="ChEBI" id="CHEBI:61560"/>
        <dbReference type="ChEBI" id="CHEBI:173112"/>
        <dbReference type="EC" id="2.7.7.7"/>
    </reaction>
</comment>
<keyword evidence="4 11" id="KW-0548">Nucleotidyltransferase</keyword>
<keyword evidence="5" id="KW-0235">DNA replication</keyword>
<keyword evidence="12" id="KW-1185">Reference proteome</keyword>
<keyword evidence="6" id="KW-0239">DNA-directed DNA polymerase</keyword>
<dbReference type="InterPro" id="IPR005790">
    <property type="entry name" value="DNA_polIII_delta"/>
</dbReference>
<dbReference type="Pfam" id="PF21694">
    <property type="entry name" value="DNA_pol3_delta_C"/>
    <property type="match status" value="1"/>
</dbReference>
<dbReference type="PANTHER" id="PTHR34388">
    <property type="entry name" value="DNA POLYMERASE III SUBUNIT DELTA"/>
    <property type="match status" value="1"/>
</dbReference>
<dbReference type="Gene3D" id="3.40.50.300">
    <property type="entry name" value="P-loop containing nucleotide triphosphate hydrolases"/>
    <property type="match status" value="1"/>
</dbReference>